<feature type="signal peptide" evidence="1">
    <location>
        <begin position="1"/>
        <end position="24"/>
    </location>
</feature>
<dbReference type="InterPro" id="IPR010496">
    <property type="entry name" value="AL/BT2_dom"/>
</dbReference>
<reference evidence="3 4" key="1">
    <citation type="submission" date="2020-08" db="EMBL/GenBank/DDBJ databases">
        <title>Sphingobacterium sp. DN00404 isolated from aquaculture water.</title>
        <authorList>
            <person name="Zhang M."/>
        </authorList>
    </citation>
    <scope>NUCLEOTIDE SEQUENCE [LARGE SCALE GENOMIC DNA]</scope>
    <source>
        <strain evidence="3 4">KCTC 42746</strain>
    </source>
</reference>
<protein>
    <submittedName>
        <fullName evidence="3">DUF1080 domain-containing protein</fullName>
    </submittedName>
</protein>
<dbReference type="Proteomes" id="UP000651112">
    <property type="component" value="Unassembled WGS sequence"/>
</dbReference>
<evidence type="ECO:0000259" key="2">
    <source>
        <dbReference type="Pfam" id="PF06439"/>
    </source>
</evidence>
<dbReference type="Pfam" id="PF06439">
    <property type="entry name" value="3keto-disac_hyd"/>
    <property type="match status" value="1"/>
</dbReference>
<sequence>MHIKNRNVIKVLCFSVLSFFVACADVADTTPNTLSENEKEEGWELLFDGRSLSNWHVYNRGSVPSAWVVQNGSLYCNPNSDLKKGDLVTDREFENYELIFDWQLEKAGNSGVFVNVQEEPNIDATYHSGPEYQLLEDSHANFDKPLKRSGCLYTFFPQKNFVNTKKAGQWNHSRIIQKNGKTEFYLNGNMTAQVDFNSTAWKNLVIRSAFKDYPEFGKHNKGRIALQDWSRGVSFRNIKIRPL</sequence>
<comment type="caution">
    <text evidence="3">The sequence shown here is derived from an EMBL/GenBank/DDBJ whole genome shotgun (WGS) entry which is preliminary data.</text>
</comment>
<proteinExistence type="predicted"/>
<keyword evidence="1" id="KW-0732">Signal</keyword>
<feature type="chain" id="PRO_5046736326" evidence="1">
    <location>
        <begin position="25"/>
        <end position="243"/>
    </location>
</feature>
<evidence type="ECO:0000313" key="3">
    <source>
        <dbReference type="EMBL" id="MBD1422190.1"/>
    </source>
</evidence>
<dbReference type="PROSITE" id="PS51257">
    <property type="entry name" value="PROKAR_LIPOPROTEIN"/>
    <property type="match status" value="1"/>
</dbReference>
<gene>
    <name evidence="3" type="ORF">H8B21_11465</name>
</gene>
<dbReference type="EMBL" id="JACNYL010000002">
    <property type="protein sequence ID" value="MBD1422190.1"/>
    <property type="molecule type" value="Genomic_DNA"/>
</dbReference>
<dbReference type="Gene3D" id="2.60.120.560">
    <property type="entry name" value="Exo-inulinase, domain 1"/>
    <property type="match status" value="1"/>
</dbReference>
<evidence type="ECO:0000256" key="1">
    <source>
        <dbReference type="SAM" id="SignalP"/>
    </source>
</evidence>
<keyword evidence="4" id="KW-1185">Reference proteome</keyword>
<name>A0ABR7XSN9_9SPHI</name>
<feature type="domain" description="3-keto-alpha-glucoside-1,2-lyase/3-keto-2-hydroxy-glucal hydratase" evidence="2">
    <location>
        <begin position="42"/>
        <end position="241"/>
    </location>
</feature>
<dbReference type="RefSeq" id="WP_190313877.1">
    <property type="nucleotide sequence ID" value="NZ_JACNYL010000002.1"/>
</dbReference>
<organism evidence="3 4">
    <name type="scientific">Sphingobacterium chuzhouense</name>
    <dbReference type="NCBI Taxonomy" id="1742264"/>
    <lineage>
        <taxon>Bacteria</taxon>
        <taxon>Pseudomonadati</taxon>
        <taxon>Bacteroidota</taxon>
        <taxon>Sphingobacteriia</taxon>
        <taxon>Sphingobacteriales</taxon>
        <taxon>Sphingobacteriaceae</taxon>
        <taxon>Sphingobacterium</taxon>
    </lineage>
</organism>
<evidence type="ECO:0000313" key="4">
    <source>
        <dbReference type="Proteomes" id="UP000651112"/>
    </source>
</evidence>
<accession>A0ABR7XSN9</accession>